<evidence type="ECO:0000313" key="4">
    <source>
        <dbReference type="Proteomes" id="UP001500506"/>
    </source>
</evidence>
<dbReference type="Gene3D" id="3.40.50.1820">
    <property type="entry name" value="alpha/beta hydrolase"/>
    <property type="match status" value="1"/>
</dbReference>
<feature type="domain" description="AB hydrolase-1" evidence="2">
    <location>
        <begin position="52"/>
        <end position="295"/>
    </location>
</feature>
<keyword evidence="4" id="KW-1185">Reference proteome</keyword>
<reference evidence="3 4" key="1">
    <citation type="journal article" date="2019" name="Int. J. Syst. Evol. Microbiol.">
        <title>The Global Catalogue of Microorganisms (GCM) 10K type strain sequencing project: providing services to taxonomists for standard genome sequencing and annotation.</title>
        <authorList>
            <consortium name="The Broad Institute Genomics Platform"/>
            <consortium name="The Broad Institute Genome Sequencing Center for Infectious Disease"/>
            <person name="Wu L."/>
            <person name="Ma J."/>
        </authorList>
    </citation>
    <scope>NUCLEOTIDE SEQUENCE [LARGE SCALE GENOMIC DNA]</scope>
    <source>
        <strain evidence="3 4">JCM 14319</strain>
    </source>
</reference>
<dbReference type="SUPFAM" id="SSF53474">
    <property type="entry name" value="alpha/beta-Hydrolases"/>
    <property type="match status" value="1"/>
</dbReference>
<dbReference type="PRINTS" id="PR00412">
    <property type="entry name" value="EPOXHYDRLASE"/>
</dbReference>
<keyword evidence="1 3" id="KW-0378">Hydrolase</keyword>
<dbReference type="Pfam" id="PF00561">
    <property type="entry name" value="Abhydrolase_1"/>
    <property type="match status" value="1"/>
</dbReference>
<evidence type="ECO:0000313" key="3">
    <source>
        <dbReference type="EMBL" id="GAA1759708.1"/>
    </source>
</evidence>
<gene>
    <name evidence="3" type="ORF">GCM10009747_18440</name>
</gene>
<name>A0ABN2KLX1_9MICO</name>
<proteinExistence type="predicted"/>
<dbReference type="Proteomes" id="UP001500506">
    <property type="component" value="Unassembled WGS sequence"/>
</dbReference>
<evidence type="ECO:0000256" key="1">
    <source>
        <dbReference type="ARBA" id="ARBA00022801"/>
    </source>
</evidence>
<sequence>MNADFGPFPVPDARGAVSQAPDLPAGFADKFSSRMVEAGGLRQHVVVGGNGPALLLVHGWPESWYAWRLVMPTLAQSHSVIAVDQRGIGLTGKPEDGYDAGTLAGDLVALMDELGHERFSVFGHDTGMIIGYALAADYPERVSRLVVAEIPGPPGVVPSPPLFVPKPLNDKVWHIPFNRAGMVAEQLIQGREDIYFGHEFATQGGRPLPENAIRYYIGNFSDERSLRGGLGIYRDWDVTLAQNETRATRPLQIPVLAVGGADSWAEHVGEGMQHAAVDVQSVVIAGAGHWVAEQAPEELLGVLGPFLTARH</sequence>
<dbReference type="GO" id="GO:0016787">
    <property type="term" value="F:hydrolase activity"/>
    <property type="evidence" value="ECO:0007669"/>
    <property type="project" value="UniProtKB-KW"/>
</dbReference>
<dbReference type="InterPro" id="IPR029058">
    <property type="entry name" value="AB_hydrolase_fold"/>
</dbReference>
<accession>A0ABN2KLX1</accession>
<dbReference type="PANTHER" id="PTHR43329">
    <property type="entry name" value="EPOXIDE HYDROLASE"/>
    <property type="match status" value="1"/>
</dbReference>
<dbReference type="InterPro" id="IPR000639">
    <property type="entry name" value="Epox_hydrolase-like"/>
</dbReference>
<dbReference type="RefSeq" id="WP_232499982.1">
    <property type="nucleotide sequence ID" value="NZ_BAAANH010000003.1"/>
</dbReference>
<dbReference type="EMBL" id="BAAANH010000003">
    <property type="protein sequence ID" value="GAA1759708.1"/>
    <property type="molecule type" value="Genomic_DNA"/>
</dbReference>
<protein>
    <submittedName>
        <fullName evidence="3">Alpha/beta hydrolase</fullName>
    </submittedName>
</protein>
<dbReference type="InterPro" id="IPR000073">
    <property type="entry name" value="AB_hydrolase_1"/>
</dbReference>
<organism evidence="3 4">
    <name type="scientific">Agromyces humatus</name>
    <dbReference type="NCBI Taxonomy" id="279573"/>
    <lineage>
        <taxon>Bacteria</taxon>
        <taxon>Bacillati</taxon>
        <taxon>Actinomycetota</taxon>
        <taxon>Actinomycetes</taxon>
        <taxon>Micrococcales</taxon>
        <taxon>Microbacteriaceae</taxon>
        <taxon>Agromyces</taxon>
    </lineage>
</organism>
<evidence type="ECO:0000259" key="2">
    <source>
        <dbReference type="Pfam" id="PF00561"/>
    </source>
</evidence>
<comment type="caution">
    <text evidence="3">The sequence shown here is derived from an EMBL/GenBank/DDBJ whole genome shotgun (WGS) entry which is preliminary data.</text>
</comment>